<dbReference type="PROSITE" id="PS00888">
    <property type="entry name" value="CNMP_BINDING_1"/>
    <property type="match status" value="2"/>
</dbReference>
<feature type="region of interest" description="Disordered" evidence="1">
    <location>
        <begin position="393"/>
        <end position="414"/>
    </location>
</feature>
<dbReference type="Gene3D" id="2.60.120.10">
    <property type="entry name" value="Jelly Rolls"/>
    <property type="match status" value="2"/>
</dbReference>
<dbReference type="Gene3D" id="3.30.420.10">
    <property type="entry name" value="Ribonuclease H-like superfamily/Ribonuclease H"/>
    <property type="match status" value="1"/>
</dbReference>
<feature type="compositionally biased region" description="Acidic residues" evidence="1">
    <location>
        <begin position="592"/>
        <end position="602"/>
    </location>
</feature>
<sequence>MAHMYERVKAIISKSPEERGIKEIQSLLPWFRKKSELFVSVKDDVLIDIVRNCEFCTRHRDFVIIKQGEIGDCFYIILKGKVSIFINNQISDEEDESKIAEKSKETDAAYKEGKELDRSKFGNYIAPIETGKSFGELALISKDCVRNASIIADETTDLLVVNRALYNRSLKAAQVAEFEERTKFVTENPLFQNWAHKHKKQLAFSLRKLKFQFDSYIVKQGDKADVMYFLLKGQAKLMVEPQQLSLQYSSLQQASDAQDPASAEVAQLVASTKKHPSVSPIPNEHTLIITPSALRRHETVKKPIEMSIVGSKEIIGDTEFALDMNTYIQSVVCTQVTDVFALDMKNYERLITKRNPKTIELLKEGAELKLTSRVGRLQENTAPLLKSILQKLKNASKQPKRQHRQTNEDHLNYEFSPQRGPLIDLYGPGTVFYRNKMREKAKQAKLSKPQFRNAPRFGLNAPAIPAATETVEEIDERLNRGYTNLLADKNETFLTKAHEAVHLNEDAKTLQKNGKGKGTFNDFESSDRALTVLEERIAAWHAAVVESNNKKPKSITKLHRVNIDDNKDLKPGKKIVLRRRKPGKPRVVFDGNSEEENEEEEEPVKNTTRRAKSVTEGFGHSDTDDSYDGCEFDSSKSGRRTTCTSKSPTRFIFRLKKNIRISNNLQLADNSFNLVVEMKYHTQKQIRELGRQKKMHRTYDELEGDLNIPRSSMQYICENKGEGQLERRGRPSKLRERAKSLIRREPKLSRDKVPVGGGGVMVQGCISLDDEVFIQRLPSNITGEIYSEFIQGTIFPMLREKFGEHFIWQQDNAPPHTVRVTIDTSRLASLSSRSQPNRKFVRFFKTKSLRNL</sequence>
<proteinExistence type="predicted"/>
<evidence type="ECO:0000256" key="1">
    <source>
        <dbReference type="SAM" id="MobiDB-lite"/>
    </source>
</evidence>
<dbReference type="InterPro" id="IPR036397">
    <property type="entry name" value="RNaseH_sf"/>
</dbReference>
<dbReference type="InterPro" id="IPR000595">
    <property type="entry name" value="cNMP-bd_dom"/>
</dbReference>
<feature type="domain" description="Cyclic nucleotide-binding" evidence="2">
    <location>
        <begin position="190"/>
        <end position="296"/>
    </location>
</feature>
<dbReference type="InterPro" id="IPR018490">
    <property type="entry name" value="cNMP-bd_dom_sf"/>
</dbReference>
<name>A0A7I8WDE3_9ANNE</name>
<dbReference type="InterPro" id="IPR018488">
    <property type="entry name" value="cNMP-bd_CS"/>
</dbReference>
<dbReference type="InterPro" id="IPR014710">
    <property type="entry name" value="RmlC-like_jellyroll"/>
</dbReference>
<keyword evidence="4" id="KW-1185">Reference proteome</keyword>
<organism evidence="3 4">
    <name type="scientific">Dimorphilus gyrociliatus</name>
    <dbReference type="NCBI Taxonomy" id="2664684"/>
    <lineage>
        <taxon>Eukaryota</taxon>
        <taxon>Metazoa</taxon>
        <taxon>Spiralia</taxon>
        <taxon>Lophotrochozoa</taxon>
        <taxon>Annelida</taxon>
        <taxon>Polychaeta</taxon>
        <taxon>Polychaeta incertae sedis</taxon>
        <taxon>Dinophilidae</taxon>
        <taxon>Dimorphilus</taxon>
    </lineage>
</organism>
<dbReference type="AlphaFoldDB" id="A0A7I8WDE3"/>
<accession>A0A7I8WDE3</accession>
<dbReference type="PANTHER" id="PTHR23011">
    <property type="entry name" value="CYCLIC NUCLEOTIDE-BINDING DOMAIN CONTAINING PROTEIN"/>
    <property type="match status" value="1"/>
</dbReference>
<reference evidence="3 4" key="1">
    <citation type="submission" date="2020-08" db="EMBL/GenBank/DDBJ databases">
        <authorList>
            <person name="Hejnol A."/>
        </authorList>
    </citation>
    <scope>NUCLEOTIDE SEQUENCE [LARGE SCALE GENOMIC DNA]</scope>
</reference>
<gene>
    <name evidence="3" type="ORF">DGYR_LOCUS13451</name>
</gene>
<feature type="domain" description="Cyclic nucleotide-binding" evidence="2">
    <location>
        <begin position="37"/>
        <end position="170"/>
    </location>
</feature>
<dbReference type="PROSITE" id="PS50042">
    <property type="entry name" value="CNMP_BINDING_3"/>
    <property type="match status" value="2"/>
</dbReference>
<dbReference type="EMBL" id="CAJFCJ010000033">
    <property type="protein sequence ID" value="CAD5126193.1"/>
    <property type="molecule type" value="Genomic_DNA"/>
</dbReference>
<dbReference type="Proteomes" id="UP000549394">
    <property type="component" value="Unassembled WGS sequence"/>
</dbReference>
<dbReference type="PANTHER" id="PTHR23011:SF28">
    <property type="entry name" value="CYCLIC NUCLEOTIDE-BINDING DOMAIN CONTAINING PROTEIN"/>
    <property type="match status" value="1"/>
</dbReference>
<protein>
    <submittedName>
        <fullName evidence="3">DgyrCDS14364</fullName>
    </submittedName>
</protein>
<comment type="caution">
    <text evidence="3">The sequence shown here is derived from an EMBL/GenBank/DDBJ whole genome shotgun (WGS) entry which is preliminary data.</text>
</comment>
<evidence type="ECO:0000313" key="3">
    <source>
        <dbReference type="EMBL" id="CAD5126193.1"/>
    </source>
</evidence>
<evidence type="ECO:0000259" key="2">
    <source>
        <dbReference type="PROSITE" id="PS50042"/>
    </source>
</evidence>
<dbReference type="OrthoDB" id="2021138at2759"/>
<feature type="region of interest" description="Disordered" evidence="1">
    <location>
        <begin position="581"/>
        <end position="620"/>
    </location>
</feature>
<dbReference type="SUPFAM" id="SSF51206">
    <property type="entry name" value="cAMP-binding domain-like"/>
    <property type="match status" value="2"/>
</dbReference>
<dbReference type="CDD" id="cd00038">
    <property type="entry name" value="CAP_ED"/>
    <property type="match status" value="1"/>
</dbReference>
<dbReference type="GO" id="GO:0003676">
    <property type="term" value="F:nucleic acid binding"/>
    <property type="evidence" value="ECO:0007669"/>
    <property type="project" value="InterPro"/>
</dbReference>
<evidence type="ECO:0000313" key="4">
    <source>
        <dbReference type="Proteomes" id="UP000549394"/>
    </source>
</evidence>